<reference evidence="4 5" key="1">
    <citation type="submission" date="2011-11" db="EMBL/GenBank/DDBJ databases">
        <title>Complete sequence of Granulicella mallensis MP5ACTX8.</title>
        <authorList>
            <consortium name="US DOE Joint Genome Institute"/>
            <person name="Lucas S."/>
            <person name="Copeland A."/>
            <person name="Lapidus A."/>
            <person name="Cheng J.-F."/>
            <person name="Goodwin L."/>
            <person name="Pitluck S."/>
            <person name="Peters L."/>
            <person name="Lu M."/>
            <person name="Detter J.C."/>
            <person name="Han C."/>
            <person name="Tapia R."/>
            <person name="Land M."/>
            <person name="Hauser L."/>
            <person name="Kyrpides N."/>
            <person name="Ivanova N."/>
            <person name="Mikhailova N."/>
            <person name="Pagani I."/>
            <person name="Rawat S."/>
            <person name="Mannisto M."/>
            <person name="Haggblom M."/>
            <person name="Woyke T."/>
        </authorList>
    </citation>
    <scope>NUCLEOTIDE SEQUENCE [LARGE SCALE GENOMIC DNA]</scope>
    <source>
        <strain evidence="5">ATCC BAA-1857 / DSM 23137 / MP5ACTX8</strain>
    </source>
</reference>
<dbReference type="GO" id="GO:0000160">
    <property type="term" value="P:phosphorelay signal transduction system"/>
    <property type="evidence" value="ECO:0007669"/>
    <property type="project" value="InterPro"/>
</dbReference>
<evidence type="ECO:0000256" key="2">
    <source>
        <dbReference type="PROSITE-ProRule" id="PRU00169"/>
    </source>
</evidence>
<feature type="modified residue" description="4-aspartylphosphate" evidence="2">
    <location>
        <position position="62"/>
    </location>
</feature>
<gene>
    <name evidence="4" type="ordered locus">AciX8_1139</name>
</gene>
<organism evidence="4 5">
    <name type="scientific">Granulicella mallensis (strain ATCC BAA-1857 / DSM 23137 / MP5ACTX8)</name>
    <dbReference type="NCBI Taxonomy" id="682795"/>
    <lineage>
        <taxon>Bacteria</taxon>
        <taxon>Pseudomonadati</taxon>
        <taxon>Acidobacteriota</taxon>
        <taxon>Terriglobia</taxon>
        <taxon>Terriglobales</taxon>
        <taxon>Acidobacteriaceae</taxon>
        <taxon>Granulicella</taxon>
    </lineage>
</organism>
<dbReference type="PANTHER" id="PTHR44591">
    <property type="entry name" value="STRESS RESPONSE REGULATOR PROTEIN 1"/>
    <property type="match status" value="1"/>
</dbReference>
<dbReference type="HOGENOM" id="CLU_1882825_0_0_0"/>
<dbReference type="InterPro" id="IPR050595">
    <property type="entry name" value="Bact_response_regulator"/>
</dbReference>
<dbReference type="RefSeq" id="WP_014264364.1">
    <property type="nucleotide sequence ID" value="NC_016631.1"/>
</dbReference>
<evidence type="ECO:0000313" key="4">
    <source>
        <dbReference type="EMBL" id="AEU35484.1"/>
    </source>
</evidence>
<dbReference type="AlphaFoldDB" id="G8NWV6"/>
<dbReference type="STRING" id="682795.AciX8_1139"/>
<dbReference type="CDD" id="cd00156">
    <property type="entry name" value="REC"/>
    <property type="match status" value="1"/>
</dbReference>
<dbReference type="PROSITE" id="PS50110">
    <property type="entry name" value="RESPONSE_REGULATORY"/>
    <property type="match status" value="1"/>
</dbReference>
<dbReference type="PANTHER" id="PTHR44591:SF3">
    <property type="entry name" value="RESPONSE REGULATORY DOMAIN-CONTAINING PROTEIN"/>
    <property type="match status" value="1"/>
</dbReference>
<feature type="domain" description="Response regulatory" evidence="3">
    <location>
        <begin position="14"/>
        <end position="125"/>
    </location>
</feature>
<keyword evidence="1 2" id="KW-0597">Phosphoprotein</keyword>
<evidence type="ECO:0000313" key="5">
    <source>
        <dbReference type="Proteomes" id="UP000007113"/>
    </source>
</evidence>
<dbReference type="OrthoDB" id="122172at2"/>
<dbReference type="Gene3D" id="3.40.50.2300">
    <property type="match status" value="1"/>
</dbReference>
<dbReference type="SMART" id="SM00448">
    <property type="entry name" value="REC"/>
    <property type="match status" value="1"/>
</dbReference>
<proteinExistence type="predicted"/>
<dbReference type="Pfam" id="PF00072">
    <property type="entry name" value="Response_reg"/>
    <property type="match status" value="1"/>
</dbReference>
<evidence type="ECO:0000259" key="3">
    <source>
        <dbReference type="PROSITE" id="PS50110"/>
    </source>
</evidence>
<protein>
    <submittedName>
        <fullName evidence="4">Response regulator receiver</fullName>
    </submittedName>
</protein>
<dbReference type="InterPro" id="IPR011006">
    <property type="entry name" value="CheY-like_superfamily"/>
</dbReference>
<dbReference type="KEGG" id="gma:AciX8_1139"/>
<evidence type="ECO:0000256" key="1">
    <source>
        <dbReference type="ARBA" id="ARBA00022553"/>
    </source>
</evidence>
<name>G8NWV6_GRAMM</name>
<dbReference type="EMBL" id="CP003130">
    <property type="protein sequence ID" value="AEU35484.1"/>
    <property type="molecule type" value="Genomic_DNA"/>
</dbReference>
<dbReference type="InterPro" id="IPR001789">
    <property type="entry name" value="Sig_transdc_resp-reg_receiver"/>
</dbReference>
<dbReference type="Proteomes" id="UP000007113">
    <property type="component" value="Chromosome"/>
</dbReference>
<dbReference type="SUPFAM" id="SSF52172">
    <property type="entry name" value="CheY-like"/>
    <property type="match status" value="1"/>
</dbReference>
<sequence length="135" mass="15139">MVLKDDAPELRRYHILCVDDEILGTTMRGETLQEHGYSVVLYHCPLAALRCDFSKFDLAILDFQMPGLNGRELFLRMRALGARFPMILLAGGVNALSHEDRVLFVKCIDKGMPIGHLLETIAEVLDPNEVPDPCT</sequence>
<keyword evidence="5" id="KW-1185">Reference proteome</keyword>
<accession>G8NWV6</accession>
<dbReference type="eggNOG" id="COG0784">
    <property type="taxonomic scope" value="Bacteria"/>
</dbReference>